<organism evidence="2 3">
    <name type="scientific">Mesobacillus subterraneus</name>
    <dbReference type="NCBI Taxonomy" id="285983"/>
    <lineage>
        <taxon>Bacteria</taxon>
        <taxon>Bacillati</taxon>
        <taxon>Bacillota</taxon>
        <taxon>Bacilli</taxon>
        <taxon>Bacillales</taxon>
        <taxon>Bacillaceae</taxon>
        <taxon>Mesobacillus</taxon>
    </lineage>
</organism>
<accession>A0A0D6Z8D0</accession>
<dbReference type="OrthoDB" id="2676051at2"/>
<protein>
    <submittedName>
        <fullName evidence="2">Uncharacterized protein</fullName>
    </submittedName>
</protein>
<dbReference type="PROSITE" id="PS50005">
    <property type="entry name" value="TPR"/>
    <property type="match status" value="1"/>
</dbReference>
<reference evidence="2 3" key="1">
    <citation type="submission" date="2015-01" db="EMBL/GenBank/DDBJ databases">
        <title>Draft genome sequences of the supercritical CO2 tolerant bacteria Bacillus subterraneus MITOT1 and Bacillus cereus MIT0214.</title>
        <authorList>
            <person name="Peet K.C."/>
            <person name="Thompson J.R."/>
        </authorList>
    </citation>
    <scope>NUCLEOTIDE SEQUENCE [LARGE SCALE GENOMIC DNA]</scope>
    <source>
        <strain evidence="2 3">MITOT1</strain>
    </source>
</reference>
<dbReference type="RefSeq" id="WP_044394974.1">
    <property type="nucleotide sequence ID" value="NZ_JXIQ01000116.1"/>
</dbReference>
<dbReference type="InterPro" id="IPR011990">
    <property type="entry name" value="TPR-like_helical_dom_sf"/>
</dbReference>
<feature type="repeat" description="TPR" evidence="1">
    <location>
        <begin position="402"/>
        <end position="435"/>
    </location>
</feature>
<evidence type="ECO:0000313" key="2">
    <source>
        <dbReference type="EMBL" id="KIY21251.1"/>
    </source>
</evidence>
<dbReference type="EMBL" id="JXIQ01000116">
    <property type="protein sequence ID" value="KIY21251.1"/>
    <property type="molecule type" value="Genomic_DNA"/>
</dbReference>
<dbReference type="PATRIC" id="fig|285983.3.peg.1886"/>
<evidence type="ECO:0000313" key="3">
    <source>
        <dbReference type="Proteomes" id="UP000032512"/>
    </source>
</evidence>
<dbReference type="Gene3D" id="1.25.40.10">
    <property type="entry name" value="Tetratricopeptide repeat domain"/>
    <property type="match status" value="1"/>
</dbReference>
<gene>
    <name evidence="2" type="ORF">UB32_14815</name>
</gene>
<dbReference type="Proteomes" id="UP000032512">
    <property type="component" value="Unassembled WGS sequence"/>
</dbReference>
<keyword evidence="3" id="KW-1185">Reference proteome</keyword>
<sequence length="475" mass="55346">MNRERTMPTNISFKSNRVIINGVVVRAAIFARFFVAEVQSELNGNYYLIFYKNALIYGEQLEKVLKGSFIAKMLKEGIVLDAQHPLLPVLIPSNALSIPAKNKLFQHLERNYSPLEIPCISAALDTFFSPEQLIKPIETIFFHHRRNGSFFKAYQSIRILTDLSPSLKKLNALLQSREYSAYSSFYSTSSLSEIQKKDPLYAEFHCFMKRKNTEYFQMLEKILSNENRDAERLLLWMEDKGNHTHESIKSQTELALKSIPLENWILALTYAGMNPYKSLPEARIFLEQLLRDEQYEKAAIALFSFMDDLPAEYHPILNEIWKQVDAEFVFAHLNEFLLLHQQVAQENDPSQSEQRVLQLTTKLMEEHDLTVVCEKLKPIQKHFPHSLVLRKINEMASLIENPDKMMELGLFFADFNQYDQAIECFFWEMELKPADPAPVRQLYKMYQRKGMMDEASAYQQIYTQLRSEQQSGLSS</sequence>
<keyword evidence="1" id="KW-0802">TPR repeat</keyword>
<dbReference type="SUPFAM" id="SSF48452">
    <property type="entry name" value="TPR-like"/>
    <property type="match status" value="1"/>
</dbReference>
<proteinExistence type="predicted"/>
<comment type="caution">
    <text evidence="2">The sequence shown here is derived from an EMBL/GenBank/DDBJ whole genome shotgun (WGS) entry which is preliminary data.</text>
</comment>
<evidence type="ECO:0000256" key="1">
    <source>
        <dbReference type="PROSITE-ProRule" id="PRU00339"/>
    </source>
</evidence>
<name>A0A0D6Z8D0_9BACI</name>
<dbReference type="AlphaFoldDB" id="A0A0D6Z8D0"/>
<dbReference type="InterPro" id="IPR019734">
    <property type="entry name" value="TPR_rpt"/>
</dbReference>